<proteinExistence type="predicted"/>
<feature type="transmembrane region" description="Helical" evidence="1">
    <location>
        <begin position="39"/>
        <end position="61"/>
    </location>
</feature>
<sequence length="74" mass="8881">MIRVKPWYHLGTSFLDSPSRYSFSSFDRNVKARTTQSRALRYVFLLLAIKYTLFSGLLWRYCEHKEQKDKSVKD</sequence>
<evidence type="ECO:0000313" key="2">
    <source>
        <dbReference type="EMBL" id="KOC60030.1"/>
    </source>
</evidence>
<keyword evidence="1" id="KW-0472">Membrane</keyword>
<dbReference type="EMBL" id="KQ414860">
    <property type="protein sequence ID" value="KOC60030.1"/>
    <property type="molecule type" value="Genomic_DNA"/>
</dbReference>
<dbReference type="Proteomes" id="UP000053825">
    <property type="component" value="Unassembled WGS sequence"/>
</dbReference>
<accession>A0A0L7QN25</accession>
<evidence type="ECO:0000313" key="3">
    <source>
        <dbReference type="Proteomes" id="UP000053825"/>
    </source>
</evidence>
<keyword evidence="3" id="KW-1185">Reference proteome</keyword>
<protein>
    <submittedName>
        <fullName evidence="2">Uncharacterized protein</fullName>
    </submittedName>
</protein>
<name>A0A0L7QN25_9HYME</name>
<gene>
    <name evidence="2" type="ORF">WH47_09170</name>
</gene>
<keyword evidence="1" id="KW-1133">Transmembrane helix</keyword>
<keyword evidence="1" id="KW-0812">Transmembrane</keyword>
<dbReference type="AlphaFoldDB" id="A0A0L7QN25"/>
<reference evidence="2 3" key="1">
    <citation type="submission" date="2015-07" db="EMBL/GenBank/DDBJ databases">
        <title>The genome of Habropoda laboriosa.</title>
        <authorList>
            <person name="Pan H."/>
            <person name="Kapheim K."/>
        </authorList>
    </citation>
    <scope>NUCLEOTIDE SEQUENCE [LARGE SCALE GENOMIC DNA]</scope>
    <source>
        <strain evidence="2">0110345459</strain>
    </source>
</reference>
<evidence type="ECO:0000256" key="1">
    <source>
        <dbReference type="SAM" id="Phobius"/>
    </source>
</evidence>
<organism evidence="2 3">
    <name type="scientific">Habropoda laboriosa</name>
    <dbReference type="NCBI Taxonomy" id="597456"/>
    <lineage>
        <taxon>Eukaryota</taxon>
        <taxon>Metazoa</taxon>
        <taxon>Ecdysozoa</taxon>
        <taxon>Arthropoda</taxon>
        <taxon>Hexapoda</taxon>
        <taxon>Insecta</taxon>
        <taxon>Pterygota</taxon>
        <taxon>Neoptera</taxon>
        <taxon>Endopterygota</taxon>
        <taxon>Hymenoptera</taxon>
        <taxon>Apocrita</taxon>
        <taxon>Aculeata</taxon>
        <taxon>Apoidea</taxon>
        <taxon>Anthophila</taxon>
        <taxon>Apidae</taxon>
        <taxon>Habropoda</taxon>
    </lineage>
</organism>